<keyword evidence="8" id="KW-1185">Reference proteome</keyword>
<dbReference type="STRING" id="1276221.SDIMI_v3c00970"/>
<dbReference type="InterPro" id="IPR010432">
    <property type="entry name" value="RDD"/>
</dbReference>
<dbReference type="HOGENOM" id="CLU_087255_0_0_14"/>
<dbReference type="AlphaFoldDB" id="S5LZ20"/>
<gene>
    <name evidence="7" type="ORF">SDIMI_v3c00970</name>
</gene>
<evidence type="ECO:0000256" key="1">
    <source>
        <dbReference type="ARBA" id="ARBA00004141"/>
    </source>
</evidence>
<dbReference type="KEGG" id="sdi:SDIMI_v3c00970"/>
<evidence type="ECO:0000256" key="4">
    <source>
        <dbReference type="ARBA" id="ARBA00023136"/>
    </source>
</evidence>
<protein>
    <recommendedName>
        <fullName evidence="6">RDD domain-containing protein</fullName>
    </recommendedName>
</protein>
<feature type="transmembrane region" description="Helical" evidence="5">
    <location>
        <begin position="149"/>
        <end position="167"/>
    </location>
</feature>
<organism evidence="7 8">
    <name type="scientific">Spiroplasma diminutum CUAS-1</name>
    <dbReference type="NCBI Taxonomy" id="1276221"/>
    <lineage>
        <taxon>Bacteria</taxon>
        <taxon>Bacillati</taxon>
        <taxon>Mycoplasmatota</taxon>
        <taxon>Mollicutes</taxon>
        <taxon>Entomoplasmatales</taxon>
        <taxon>Spiroplasmataceae</taxon>
        <taxon>Spiroplasma</taxon>
    </lineage>
</organism>
<feature type="transmembrane region" description="Helical" evidence="5">
    <location>
        <begin position="26"/>
        <end position="49"/>
    </location>
</feature>
<feature type="domain" description="RDD" evidence="6">
    <location>
        <begin position="22"/>
        <end position="131"/>
    </location>
</feature>
<dbReference type="EMBL" id="CP005076">
    <property type="protein sequence ID" value="AGR41801.1"/>
    <property type="molecule type" value="Genomic_DNA"/>
</dbReference>
<proteinExistence type="predicted"/>
<reference evidence="7 8" key="1">
    <citation type="journal article" date="2013" name="Genome Biol. Evol.">
        <title>Comparison of metabolic capacities and inference of gene content evolution in mosquito-associated Spiroplasma diminutum and S. taiwanense.</title>
        <authorList>
            <person name="Lo W.S."/>
            <person name="Ku C."/>
            <person name="Chen L.L."/>
            <person name="Chang T.H."/>
            <person name="Kuo C.H."/>
        </authorList>
    </citation>
    <scope>NUCLEOTIDE SEQUENCE [LARGE SCALE GENOMIC DNA]</scope>
    <source>
        <strain evidence="7 8">CUAS-1</strain>
    </source>
</reference>
<dbReference type="GO" id="GO:0016020">
    <property type="term" value="C:membrane"/>
    <property type="evidence" value="ECO:0007669"/>
    <property type="project" value="UniProtKB-SubCell"/>
</dbReference>
<comment type="subcellular location">
    <subcellularLocation>
        <location evidence="1">Membrane</location>
        <topology evidence="1">Multi-pass membrane protein</topology>
    </subcellularLocation>
</comment>
<evidence type="ECO:0000256" key="5">
    <source>
        <dbReference type="SAM" id="Phobius"/>
    </source>
</evidence>
<keyword evidence="2 5" id="KW-0812">Transmembrane</keyword>
<dbReference type="Proteomes" id="UP000014983">
    <property type="component" value="Chromosome"/>
</dbReference>
<keyword evidence="3 5" id="KW-1133">Transmembrane helix</keyword>
<evidence type="ECO:0000313" key="7">
    <source>
        <dbReference type="EMBL" id="AGR41801.1"/>
    </source>
</evidence>
<evidence type="ECO:0000259" key="6">
    <source>
        <dbReference type="Pfam" id="PF06271"/>
    </source>
</evidence>
<dbReference type="InParanoid" id="S5LZ20"/>
<keyword evidence="4 5" id="KW-0472">Membrane</keyword>
<dbReference type="Pfam" id="PF06271">
    <property type="entry name" value="RDD"/>
    <property type="match status" value="1"/>
</dbReference>
<evidence type="ECO:0000256" key="3">
    <source>
        <dbReference type="ARBA" id="ARBA00022989"/>
    </source>
</evidence>
<name>S5LZ20_9MOLU</name>
<sequence length="226" mass="26761">MIHQTEQNYIKKSSHNLVKPHLGRIFFARLFDIIICSIPTIILIFLNPIKSWQTLLINISISQILLFFYFVLLPYFSKGNTFGKFLFKLRLKKIKDSKLKLRDIFLREFYFLYIPLIFQLLSQTIMGIILFTSPHDSENGFLLKLINNISYTFLAIWFIYIPLTIYLQKENISAIDLKLGTRVFFLEKIIKNEKRESKNTHVHLQNDKPGKIDIKEIEKIIGEENE</sequence>
<feature type="transmembrane region" description="Helical" evidence="5">
    <location>
        <begin position="55"/>
        <end position="76"/>
    </location>
</feature>
<dbReference type="PATRIC" id="fig|1276221.3.peg.97"/>
<feature type="transmembrane region" description="Helical" evidence="5">
    <location>
        <begin position="109"/>
        <end position="129"/>
    </location>
</feature>
<accession>S5LZ20</accession>
<evidence type="ECO:0000313" key="8">
    <source>
        <dbReference type="Proteomes" id="UP000014983"/>
    </source>
</evidence>
<dbReference type="eggNOG" id="COG1714">
    <property type="taxonomic scope" value="Bacteria"/>
</dbReference>
<evidence type="ECO:0000256" key="2">
    <source>
        <dbReference type="ARBA" id="ARBA00022692"/>
    </source>
</evidence>